<accession>A0A914V210</accession>
<dbReference type="WBParaSite" id="PSAMB.scaffold1438size31543.g13059.t1">
    <property type="protein sequence ID" value="PSAMB.scaffold1438size31543.g13059.t1"/>
    <property type="gene ID" value="PSAMB.scaffold1438size31543.g13059"/>
</dbReference>
<evidence type="ECO:0000313" key="3">
    <source>
        <dbReference type="WBParaSite" id="PSAMB.scaffold1438size31543.g13059.t1"/>
    </source>
</evidence>
<proteinExistence type="predicted"/>
<dbReference type="Gene3D" id="2.60.120.290">
    <property type="entry name" value="Spermadhesin, CUB domain"/>
    <property type="match status" value="1"/>
</dbReference>
<evidence type="ECO:0000256" key="1">
    <source>
        <dbReference type="SAM" id="SignalP"/>
    </source>
</evidence>
<dbReference type="Proteomes" id="UP000887566">
    <property type="component" value="Unplaced"/>
</dbReference>
<organism evidence="2 3">
    <name type="scientific">Plectus sambesii</name>
    <dbReference type="NCBI Taxonomy" id="2011161"/>
    <lineage>
        <taxon>Eukaryota</taxon>
        <taxon>Metazoa</taxon>
        <taxon>Ecdysozoa</taxon>
        <taxon>Nematoda</taxon>
        <taxon>Chromadorea</taxon>
        <taxon>Plectida</taxon>
        <taxon>Plectina</taxon>
        <taxon>Plectoidea</taxon>
        <taxon>Plectidae</taxon>
        <taxon>Plectus</taxon>
    </lineage>
</organism>
<evidence type="ECO:0000313" key="2">
    <source>
        <dbReference type="Proteomes" id="UP000887566"/>
    </source>
</evidence>
<feature type="signal peptide" evidence="1">
    <location>
        <begin position="1"/>
        <end position="23"/>
    </location>
</feature>
<reference evidence="3" key="1">
    <citation type="submission" date="2022-11" db="UniProtKB">
        <authorList>
            <consortium name="WormBaseParasite"/>
        </authorList>
    </citation>
    <scope>IDENTIFICATION</scope>
</reference>
<dbReference type="InterPro" id="IPR035914">
    <property type="entry name" value="Sperma_CUB_dom_sf"/>
</dbReference>
<sequence length="632" mass="69731">MEVTKRVACTLLVVLSVVCKSSSATVVVCDPSVGPQSVTVGLNDHVVYTSKNYPLAYPQGSCDVSFYPATSNIKLVLVFEYFRAGNNNDTLDFFANVTDSAPGSKPELQIVDTLAGDFWPTSYRYPQNINEPTQNFPGIIQTRFTARSSLLAPGFIAHIISYDVSKPYECQSGTTVLQAGDSLLTVNTGAPFSGVAPATCDWSVKPADGSTLLRTIVNYVSQTNGQVLVSTSGQQTVNVSGSGSNSYQEPQLIFDNIANQIDFKFSKLGQYWEDGIFTYSIVVQAFSSANTPQSTCPDTGKTFDLVGDGSNAMTPSYIKTQSDFTKFYENNQRCTWAATITDPTKYAIVSYIHINQFEDCCDMFMTTTDNGQSWKKMIWNTDYPKQSQLMVKFESDSIRTELGGMFELRAVPLFDTFYAGGNPVILPQNGVEKNITTPGFGFAIPRGIDLTYTFTSPSNPWVRFRLSNIYATNAIYQGNNFTIYDGTSTSSPVIGTINNEYMMENENNPYRAYKNFFSTQPHLTVRWQSSASYAVVSPSQVVGLQLSLAGVNNKVQVLPNFGNGDDGWCAEHVAFIFPIDCFFCNAFSVTVINFFRICNAVIVCSSHRQLDFAQFDFAQLDSTDIFSFIDSN</sequence>
<name>A0A914V210_9BILA</name>
<dbReference type="SUPFAM" id="SSF49854">
    <property type="entry name" value="Spermadhesin, CUB domain"/>
    <property type="match status" value="1"/>
</dbReference>
<keyword evidence="2" id="KW-1185">Reference proteome</keyword>
<feature type="chain" id="PRO_5037424766" evidence="1">
    <location>
        <begin position="24"/>
        <end position="632"/>
    </location>
</feature>
<dbReference type="AlphaFoldDB" id="A0A914V210"/>
<keyword evidence="1" id="KW-0732">Signal</keyword>
<protein>
    <submittedName>
        <fullName evidence="3">Uncharacterized protein</fullName>
    </submittedName>
</protein>